<feature type="transmembrane region" description="Helical" evidence="2">
    <location>
        <begin position="20"/>
        <end position="40"/>
    </location>
</feature>
<keyword evidence="2" id="KW-0812">Transmembrane</keyword>
<evidence type="ECO:0000256" key="2">
    <source>
        <dbReference type="SAM" id="Phobius"/>
    </source>
</evidence>
<keyword evidence="2" id="KW-0472">Membrane</keyword>
<sequence>MQHLLTQHLLAQAESIPTAAIFQALFSAVVSLSLWKLTAWQRRYEGLERRLNEATGRLIDERIRAVSTELENHTRATRASLDETRQRLAAGERAMVAMAEADHRFELTLTARLDGMKDYVREFAPARTDLERHEQSVERRLTRVETRLEELTG</sequence>
<feature type="coiled-coil region" evidence="1">
    <location>
        <begin position="37"/>
        <end position="64"/>
    </location>
</feature>
<organism evidence="3 4">
    <name type="scientific">Humisphaera borealis</name>
    <dbReference type="NCBI Taxonomy" id="2807512"/>
    <lineage>
        <taxon>Bacteria</taxon>
        <taxon>Pseudomonadati</taxon>
        <taxon>Planctomycetota</taxon>
        <taxon>Phycisphaerae</taxon>
        <taxon>Tepidisphaerales</taxon>
        <taxon>Tepidisphaeraceae</taxon>
        <taxon>Humisphaera</taxon>
    </lineage>
</organism>
<keyword evidence="1" id="KW-0175">Coiled coil</keyword>
<evidence type="ECO:0000256" key="1">
    <source>
        <dbReference type="SAM" id="Coils"/>
    </source>
</evidence>
<dbReference type="RefSeq" id="WP_206294941.1">
    <property type="nucleotide sequence ID" value="NZ_CP063458.1"/>
</dbReference>
<protein>
    <submittedName>
        <fullName evidence="3">Uncharacterized protein</fullName>
    </submittedName>
</protein>
<dbReference type="EMBL" id="CP063458">
    <property type="protein sequence ID" value="QOV91640.1"/>
    <property type="molecule type" value="Genomic_DNA"/>
</dbReference>
<proteinExistence type="predicted"/>
<evidence type="ECO:0000313" key="4">
    <source>
        <dbReference type="Proteomes" id="UP000593765"/>
    </source>
</evidence>
<dbReference type="Proteomes" id="UP000593765">
    <property type="component" value="Chromosome"/>
</dbReference>
<name>A0A7M2X4E7_9BACT</name>
<gene>
    <name evidence="3" type="ORF">IPV69_09860</name>
</gene>
<dbReference type="KEGG" id="hbs:IPV69_09860"/>
<reference evidence="3 4" key="1">
    <citation type="submission" date="2020-10" db="EMBL/GenBank/DDBJ databases">
        <title>Wide distribution of Phycisphaera-like planctomycetes from WD2101 soil group in peatlands and genome analysis of the first cultivated representative.</title>
        <authorList>
            <person name="Dedysh S.N."/>
            <person name="Beletsky A.V."/>
            <person name="Ivanova A."/>
            <person name="Kulichevskaya I.S."/>
            <person name="Suzina N.E."/>
            <person name="Philippov D.A."/>
            <person name="Rakitin A.L."/>
            <person name="Mardanov A.V."/>
            <person name="Ravin N.V."/>
        </authorList>
    </citation>
    <scope>NUCLEOTIDE SEQUENCE [LARGE SCALE GENOMIC DNA]</scope>
    <source>
        <strain evidence="3 4">M1803</strain>
    </source>
</reference>
<keyword evidence="2" id="KW-1133">Transmembrane helix</keyword>
<keyword evidence="4" id="KW-1185">Reference proteome</keyword>
<accession>A0A7M2X4E7</accession>
<evidence type="ECO:0000313" key="3">
    <source>
        <dbReference type="EMBL" id="QOV91640.1"/>
    </source>
</evidence>
<dbReference type="AlphaFoldDB" id="A0A7M2X4E7"/>